<evidence type="ECO:0000259" key="12">
    <source>
        <dbReference type="PROSITE" id="PS50109"/>
    </source>
</evidence>
<dbReference type="Gene3D" id="1.10.287.130">
    <property type="match status" value="1"/>
</dbReference>
<dbReference type="Pfam" id="PF00512">
    <property type="entry name" value="HisKA"/>
    <property type="match status" value="1"/>
</dbReference>
<dbReference type="InterPro" id="IPR016132">
    <property type="entry name" value="Phyto_chromo_attachment"/>
</dbReference>
<feature type="domain" description="CBS" evidence="15">
    <location>
        <begin position="82"/>
        <end position="140"/>
    </location>
</feature>
<dbReference type="InterPro" id="IPR013656">
    <property type="entry name" value="PAS_4"/>
</dbReference>
<keyword evidence="6" id="KW-0418">Kinase</keyword>
<dbReference type="SUPFAM" id="SSF55874">
    <property type="entry name" value="ATPase domain of HSP90 chaperone/DNA topoisomerase II/histidine kinase"/>
    <property type="match status" value="1"/>
</dbReference>
<dbReference type="GO" id="GO:0000155">
    <property type="term" value="F:phosphorelay sensor kinase activity"/>
    <property type="evidence" value="ECO:0007669"/>
    <property type="project" value="InterPro"/>
</dbReference>
<reference evidence="16" key="1">
    <citation type="submission" date="2020-10" db="EMBL/GenBank/DDBJ databases">
        <authorList>
            <person name="Castelo-Branco R."/>
            <person name="Eusebio N."/>
            <person name="Adriana R."/>
            <person name="Vieira A."/>
            <person name="Brugerolle De Fraissinette N."/>
            <person name="Rezende De Castro R."/>
            <person name="Schneider M.P."/>
            <person name="Vasconcelos V."/>
            <person name="Leao P.N."/>
        </authorList>
    </citation>
    <scope>NUCLEOTIDE SEQUENCE</scope>
    <source>
        <strain evidence="16">LEGE 11479</strain>
    </source>
</reference>
<evidence type="ECO:0000256" key="9">
    <source>
        <dbReference type="PROSITE-ProRule" id="PRU00703"/>
    </source>
</evidence>
<dbReference type="EMBL" id="JADEXP010000088">
    <property type="protein sequence ID" value="MBE9067317.1"/>
    <property type="molecule type" value="Genomic_DNA"/>
</dbReference>
<evidence type="ECO:0000256" key="1">
    <source>
        <dbReference type="ARBA" id="ARBA00000085"/>
    </source>
</evidence>
<dbReference type="Proteomes" id="UP000615026">
    <property type="component" value="Unassembled WGS sequence"/>
</dbReference>
<dbReference type="PROSITE" id="PS51371">
    <property type="entry name" value="CBS"/>
    <property type="match status" value="2"/>
</dbReference>
<dbReference type="CDD" id="cd00082">
    <property type="entry name" value="HisKA"/>
    <property type="match status" value="1"/>
</dbReference>
<keyword evidence="5" id="KW-0808">Transferase</keyword>
<dbReference type="SMART" id="SM00091">
    <property type="entry name" value="PAS"/>
    <property type="match status" value="1"/>
</dbReference>
<evidence type="ECO:0000256" key="10">
    <source>
        <dbReference type="SAM" id="Coils"/>
    </source>
</evidence>
<dbReference type="InterPro" id="IPR004358">
    <property type="entry name" value="Sig_transdc_His_kin-like_C"/>
</dbReference>
<sequence length="747" mass="83858">MAFDDGAREPTFWDKVIDSQPLTISSQTLLSRVLSKFAAYPQSSCVLALRRGQVVGIVTRQDLLKVVAQRSNWPKLRLSKVMTRPVIAVSQSELSTVASTMQRFEQHQISHLPVLDEHGILLGVIAQKHLLLASGKQSAEILIERQHQRAQLFAEITLKIRQSLQLKEILQTTVEEVQGLLDADRVLIYQVLSDGTGKAISEAVKEPYPAVLGMSFPEEVFPEDYQELYAKGRVQAITNVQAPDSGVAECLVELIKQWDIQSKLIVPIVHPLPPDKSVDGGPVRKYLWGLLIAHQCEHPRQWTDFELELMQQLADQIGIALSQGQMLEYLEERVKLRTTELTRANTALQQEIQDRKQIEIALRQSEEQIRLITNNLPVLIAYVDANQRYHFNNQAYEYWLGQAPAKLYGKSIKAVTEPGYYKNIRPHVEAALRGNQVTYESELIFKDGRMHSVSVSYIPHLEMVERGEANIKGFFALTTDISERKAIERMKDEFIAVVSHELRTPLTSLHGSLKLVATGRLGHLSEEGQQMLAIADDSTDRLVRLVNSVLDLQRIESGEVTMDSCTCNAADLVKQATETIQTMARQHNIKIHTQLEPLLIWADPDYIVQTLTNLIGNAIKFSAPSTTITLRLKLDVDSKHAHRADRSTEVKMALPGVALFCVQDNGQGIPTDKLTNIFERFQQVDSSDSRKKGGTGLGLTICRKIIEQHGGKIWAESQVGVGSSFYFTVPLSHDQARQQQQQLLQTS</sequence>
<dbReference type="SMART" id="SM00388">
    <property type="entry name" value="HisKA"/>
    <property type="match status" value="1"/>
</dbReference>
<dbReference type="PRINTS" id="PR00344">
    <property type="entry name" value="BCTRLSENSOR"/>
</dbReference>
<comment type="similarity">
    <text evidence="2">In the N-terminal section; belongs to the phytochrome family.</text>
</comment>
<dbReference type="Pfam" id="PF01590">
    <property type="entry name" value="GAF"/>
    <property type="match status" value="1"/>
</dbReference>
<evidence type="ECO:0000256" key="8">
    <source>
        <dbReference type="ARBA" id="ARBA00023136"/>
    </source>
</evidence>
<dbReference type="InterPro" id="IPR036097">
    <property type="entry name" value="HisK_dim/P_sf"/>
</dbReference>
<protein>
    <recommendedName>
        <fullName evidence="3">histidine kinase</fullName>
        <ecNumber evidence="3">2.7.13.3</ecNumber>
    </recommendedName>
</protein>
<dbReference type="RefSeq" id="WP_193993284.1">
    <property type="nucleotide sequence ID" value="NZ_JADEXP010000088.1"/>
</dbReference>
<evidence type="ECO:0000256" key="7">
    <source>
        <dbReference type="ARBA" id="ARBA00023012"/>
    </source>
</evidence>
<dbReference type="PROSITE" id="PS50046">
    <property type="entry name" value="PHYTOCHROME_2"/>
    <property type="match status" value="1"/>
</dbReference>
<dbReference type="CDD" id="cd00130">
    <property type="entry name" value="PAS"/>
    <property type="match status" value="1"/>
</dbReference>
<dbReference type="FunFam" id="3.30.565.10:FF:000006">
    <property type="entry name" value="Sensor histidine kinase WalK"/>
    <property type="match status" value="1"/>
</dbReference>
<dbReference type="InterPro" id="IPR003594">
    <property type="entry name" value="HATPase_dom"/>
</dbReference>
<dbReference type="InterPro" id="IPR000014">
    <property type="entry name" value="PAS"/>
</dbReference>
<dbReference type="SUPFAM" id="SSF47384">
    <property type="entry name" value="Homodimeric domain of signal transducing histidine kinase"/>
    <property type="match status" value="1"/>
</dbReference>
<dbReference type="InterPro" id="IPR029016">
    <property type="entry name" value="GAF-like_dom_sf"/>
</dbReference>
<dbReference type="InterPro" id="IPR005467">
    <property type="entry name" value="His_kinase_dom"/>
</dbReference>
<evidence type="ECO:0000256" key="4">
    <source>
        <dbReference type="ARBA" id="ARBA00022553"/>
    </source>
</evidence>
<evidence type="ECO:0000259" key="11">
    <source>
        <dbReference type="PROSITE" id="PS50046"/>
    </source>
</evidence>
<dbReference type="PROSITE" id="PS50112">
    <property type="entry name" value="PAS"/>
    <property type="match status" value="1"/>
</dbReference>
<dbReference type="InterPro" id="IPR046342">
    <property type="entry name" value="CBS_dom_sf"/>
</dbReference>
<dbReference type="Pfam" id="PF02518">
    <property type="entry name" value="HATPase_c"/>
    <property type="match status" value="1"/>
</dbReference>
<evidence type="ECO:0000313" key="17">
    <source>
        <dbReference type="Proteomes" id="UP000615026"/>
    </source>
</evidence>
<dbReference type="Pfam" id="PF08448">
    <property type="entry name" value="PAS_4"/>
    <property type="match status" value="1"/>
</dbReference>
<dbReference type="CDD" id="cd16922">
    <property type="entry name" value="HATPase_EvgS-ArcB-TorS-like"/>
    <property type="match status" value="1"/>
</dbReference>
<feature type="domain" description="CBS" evidence="15">
    <location>
        <begin position="17"/>
        <end position="75"/>
    </location>
</feature>
<evidence type="ECO:0000259" key="15">
    <source>
        <dbReference type="PROSITE" id="PS51371"/>
    </source>
</evidence>
<dbReference type="InterPro" id="IPR003661">
    <property type="entry name" value="HisK_dim/P_dom"/>
</dbReference>
<dbReference type="SUPFAM" id="SSF55785">
    <property type="entry name" value="PYP-like sensor domain (PAS domain)"/>
    <property type="match status" value="1"/>
</dbReference>
<keyword evidence="7" id="KW-0902">Two-component regulatory system</keyword>
<dbReference type="InterPro" id="IPR000700">
    <property type="entry name" value="PAS-assoc_C"/>
</dbReference>
<dbReference type="InterPro" id="IPR035965">
    <property type="entry name" value="PAS-like_dom_sf"/>
</dbReference>
<keyword evidence="4" id="KW-0597">Phosphoprotein</keyword>
<feature type="domain" description="Histidine kinase" evidence="12">
    <location>
        <begin position="497"/>
        <end position="733"/>
    </location>
</feature>
<evidence type="ECO:0000313" key="16">
    <source>
        <dbReference type="EMBL" id="MBE9067317.1"/>
    </source>
</evidence>
<dbReference type="EC" id="2.7.13.3" evidence="3"/>
<comment type="caution">
    <text evidence="16">The sequence shown here is derived from an EMBL/GenBank/DDBJ whole genome shotgun (WGS) entry which is preliminary data.</text>
</comment>
<comment type="catalytic activity">
    <reaction evidence="1">
        <text>ATP + protein L-histidine = ADP + protein N-phospho-L-histidine.</text>
        <dbReference type="EC" id="2.7.13.3"/>
    </reaction>
</comment>
<dbReference type="SMART" id="SM00387">
    <property type="entry name" value="HATPase_c"/>
    <property type="match status" value="1"/>
</dbReference>
<dbReference type="InterPro" id="IPR036890">
    <property type="entry name" value="HATPase_C_sf"/>
</dbReference>
<dbReference type="Gene3D" id="3.30.565.10">
    <property type="entry name" value="Histidine kinase-like ATPase, C-terminal domain"/>
    <property type="match status" value="1"/>
</dbReference>
<evidence type="ECO:0000256" key="3">
    <source>
        <dbReference type="ARBA" id="ARBA00012438"/>
    </source>
</evidence>
<dbReference type="PANTHER" id="PTHR43711">
    <property type="entry name" value="TWO-COMPONENT HISTIDINE KINASE"/>
    <property type="match status" value="1"/>
</dbReference>
<dbReference type="InterPro" id="IPR000644">
    <property type="entry name" value="CBS_dom"/>
</dbReference>
<gene>
    <name evidence="16" type="ORF">IQ260_11690</name>
</gene>
<evidence type="ECO:0000256" key="6">
    <source>
        <dbReference type="ARBA" id="ARBA00022777"/>
    </source>
</evidence>
<feature type="domain" description="PAS" evidence="13">
    <location>
        <begin position="365"/>
        <end position="435"/>
    </location>
</feature>
<dbReference type="Gene3D" id="3.30.450.20">
    <property type="entry name" value="PAS domain"/>
    <property type="match status" value="1"/>
</dbReference>
<proteinExistence type="inferred from homology"/>
<dbReference type="PROSITE" id="PS50113">
    <property type="entry name" value="PAC"/>
    <property type="match status" value="1"/>
</dbReference>
<dbReference type="Gene3D" id="3.10.580.10">
    <property type="entry name" value="CBS-domain"/>
    <property type="match status" value="1"/>
</dbReference>
<dbReference type="PROSITE" id="PS50109">
    <property type="entry name" value="HIS_KIN"/>
    <property type="match status" value="1"/>
</dbReference>
<dbReference type="Pfam" id="PF00571">
    <property type="entry name" value="CBS"/>
    <property type="match status" value="2"/>
</dbReference>
<dbReference type="PANTHER" id="PTHR43711:SF1">
    <property type="entry name" value="HISTIDINE KINASE 1"/>
    <property type="match status" value="1"/>
</dbReference>
<dbReference type="Gene3D" id="3.30.450.40">
    <property type="match status" value="1"/>
</dbReference>
<organism evidence="16 17">
    <name type="scientific">Leptolyngbya cf. ectocarpi LEGE 11479</name>
    <dbReference type="NCBI Taxonomy" id="1828722"/>
    <lineage>
        <taxon>Bacteria</taxon>
        <taxon>Bacillati</taxon>
        <taxon>Cyanobacteriota</taxon>
        <taxon>Cyanophyceae</taxon>
        <taxon>Leptolyngbyales</taxon>
        <taxon>Leptolyngbyaceae</taxon>
        <taxon>Leptolyngbya group</taxon>
        <taxon>Leptolyngbya</taxon>
    </lineage>
</organism>
<accession>A0A928ZT40</accession>
<feature type="domain" description="PAC" evidence="14">
    <location>
        <begin position="437"/>
        <end position="493"/>
    </location>
</feature>
<keyword evidence="10" id="KW-0175">Coiled coil</keyword>
<feature type="coiled-coil region" evidence="10">
    <location>
        <begin position="348"/>
        <end position="375"/>
    </location>
</feature>
<dbReference type="FunFam" id="1.10.287.130:FF:000001">
    <property type="entry name" value="Two-component sensor histidine kinase"/>
    <property type="match status" value="1"/>
</dbReference>
<evidence type="ECO:0000256" key="5">
    <source>
        <dbReference type="ARBA" id="ARBA00022679"/>
    </source>
</evidence>
<feature type="domain" description="Phytochrome chromophore attachment site" evidence="11">
    <location>
        <begin position="165"/>
        <end position="316"/>
    </location>
</feature>
<dbReference type="InterPro" id="IPR003018">
    <property type="entry name" value="GAF"/>
</dbReference>
<keyword evidence="17" id="KW-1185">Reference proteome</keyword>
<evidence type="ECO:0000256" key="2">
    <source>
        <dbReference type="ARBA" id="ARBA00006402"/>
    </source>
</evidence>
<dbReference type="SUPFAM" id="SSF55781">
    <property type="entry name" value="GAF domain-like"/>
    <property type="match status" value="1"/>
</dbReference>
<dbReference type="SMART" id="SM00065">
    <property type="entry name" value="GAF"/>
    <property type="match status" value="1"/>
</dbReference>
<dbReference type="SUPFAM" id="SSF54631">
    <property type="entry name" value="CBS-domain pair"/>
    <property type="match status" value="1"/>
</dbReference>
<dbReference type="InterPro" id="IPR050736">
    <property type="entry name" value="Sensor_HK_Regulatory"/>
</dbReference>
<dbReference type="SMART" id="SM00116">
    <property type="entry name" value="CBS"/>
    <property type="match status" value="2"/>
</dbReference>
<keyword evidence="9" id="KW-0129">CBS domain</keyword>
<dbReference type="AlphaFoldDB" id="A0A928ZT40"/>
<keyword evidence="8" id="KW-0472">Membrane</keyword>
<evidence type="ECO:0000259" key="14">
    <source>
        <dbReference type="PROSITE" id="PS50113"/>
    </source>
</evidence>
<dbReference type="NCBIfam" id="TIGR00229">
    <property type="entry name" value="sensory_box"/>
    <property type="match status" value="1"/>
</dbReference>
<name>A0A928ZT40_LEPEC</name>
<evidence type="ECO:0000259" key="13">
    <source>
        <dbReference type="PROSITE" id="PS50112"/>
    </source>
</evidence>